<dbReference type="InterPro" id="IPR013149">
    <property type="entry name" value="ADH-like_C"/>
</dbReference>
<sequence>MTLPTEYRVVRGAPDSKPVIGLAKSKAKLEPNDVAMKITHSGLCSTDLHFMDKDIVLGHEGVGVVQDVGSAVTKFKPGDRVGFGFVKDGCGECEACQKGLHFHCKVAPRRFGVGDENQGSFGEFAIWPDTNLHKIPDELSSEEAAPLLCAGITVFQPLQEFDMKQGNRVGIIGIGGLGHLAIQFAAKRGAEVVVFSSSEDKREEAECFGASEFYVTKDLANKKPEKGLDMLIITSTSHPDWPTFLGMLNPRGHVCFFEFTSEDLHMPYLTVAFSELNLHGGLARTPKEIQDTLEFAAKHGVKTAIETFPMTEEGTARALEKLKSGKMRYRGVFEI</sequence>
<evidence type="ECO:0000256" key="2">
    <source>
        <dbReference type="ARBA" id="ARBA00022723"/>
    </source>
</evidence>
<dbReference type="PROSITE" id="PS00065">
    <property type="entry name" value="D_2_HYDROXYACID_DH_1"/>
    <property type="match status" value="1"/>
</dbReference>
<evidence type="ECO:0000256" key="4">
    <source>
        <dbReference type="ARBA" id="ARBA00023002"/>
    </source>
</evidence>
<keyword evidence="3 5" id="KW-0862">Zinc</keyword>
<organism evidence="7 8">
    <name type="scientific">Rhizodiscina lignyota</name>
    <dbReference type="NCBI Taxonomy" id="1504668"/>
    <lineage>
        <taxon>Eukaryota</taxon>
        <taxon>Fungi</taxon>
        <taxon>Dikarya</taxon>
        <taxon>Ascomycota</taxon>
        <taxon>Pezizomycotina</taxon>
        <taxon>Dothideomycetes</taxon>
        <taxon>Pleosporomycetidae</taxon>
        <taxon>Aulographales</taxon>
        <taxon>Rhizodiscinaceae</taxon>
        <taxon>Rhizodiscina</taxon>
    </lineage>
</organism>
<evidence type="ECO:0000256" key="5">
    <source>
        <dbReference type="RuleBase" id="RU361277"/>
    </source>
</evidence>
<evidence type="ECO:0000256" key="3">
    <source>
        <dbReference type="ARBA" id="ARBA00022833"/>
    </source>
</evidence>
<evidence type="ECO:0000313" key="7">
    <source>
        <dbReference type="EMBL" id="KAF2094388.1"/>
    </source>
</evidence>
<gene>
    <name evidence="7" type="ORF">NA57DRAFT_46204</name>
</gene>
<dbReference type="GO" id="GO:0008270">
    <property type="term" value="F:zinc ion binding"/>
    <property type="evidence" value="ECO:0007669"/>
    <property type="project" value="InterPro"/>
</dbReference>
<feature type="domain" description="Enoyl reductase (ER)" evidence="6">
    <location>
        <begin position="12"/>
        <end position="333"/>
    </location>
</feature>
<proteinExistence type="inferred from homology"/>
<evidence type="ECO:0000256" key="1">
    <source>
        <dbReference type="ARBA" id="ARBA00001947"/>
    </source>
</evidence>
<dbReference type="SUPFAM" id="SSF51735">
    <property type="entry name" value="NAD(P)-binding Rossmann-fold domains"/>
    <property type="match status" value="1"/>
</dbReference>
<dbReference type="SMART" id="SM00829">
    <property type="entry name" value="PKS_ER"/>
    <property type="match status" value="1"/>
</dbReference>
<dbReference type="Gene3D" id="3.40.50.720">
    <property type="entry name" value="NAD(P)-binding Rossmann-like Domain"/>
    <property type="match status" value="1"/>
</dbReference>
<dbReference type="InterPro" id="IPR011032">
    <property type="entry name" value="GroES-like_sf"/>
</dbReference>
<dbReference type="GO" id="GO:0016616">
    <property type="term" value="F:oxidoreductase activity, acting on the CH-OH group of donors, NAD or NADP as acceptor"/>
    <property type="evidence" value="ECO:0007669"/>
    <property type="project" value="InterPro"/>
</dbReference>
<keyword evidence="2 5" id="KW-0479">Metal-binding</keyword>
<comment type="similarity">
    <text evidence="5">Belongs to the zinc-containing alcohol dehydrogenase family.</text>
</comment>
<accession>A0A9P4I7L9</accession>
<dbReference type="OrthoDB" id="1879366at2759"/>
<dbReference type="AlphaFoldDB" id="A0A9P4I7L9"/>
<evidence type="ECO:0000259" key="6">
    <source>
        <dbReference type="SMART" id="SM00829"/>
    </source>
</evidence>
<dbReference type="PROSITE" id="PS00059">
    <property type="entry name" value="ADH_ZINC"/>
    <property type="match status" value="1"/>
</dbReference>
<name>A0A9P4I7L9_9PEZI</name>
<dbReference type="InterPro" id="IPR029752">
    <property type="entry name" value="D-isomer_DH_CS1"/>
</dbReference>
<keyword evidence="4" id="KW-0560">Oxidoreductase</keyword>
<keyword evidence="8" id="KW-1185">Reference proteome</keyword>
<dbReference type="InterPro" id="IPR002328">
    <property type="entry name" value="ADH_Zn_CS"/>
</dbReference>
<comment type="caution">
    <text evidence="7">The sequence shown here is derived from an EMBL/GenBank/DDBJ whole genome shotgun (WGS) entry which is preliminary data.</text>
</comment>
<reference evidence="7" key="1">
    <citation type="journal article" date="2020" name="Stud. Mycol.">
        <title>101 Dothideomycetes genomes: a test case for predicting lifestyles and emergence of pathogens.</title>
        <authorList>
            <person name="Haridas S."/>
            <person name="Albert R."/>
            <person name="Binder M."/>
            <person name="Bloem J."/>
            <person name="Labutti K."/>
            <person name="Salamov A."/>
            <person name="Andreopoulos B."/>
            <person name="Baker S."/>
            <person name="Barry K."/>
            <person name="Bills G."/>
            <person name="Bluhm B."/>
            <person name="Cannon C."/>
            <person name="Castanera R."/>
            <person name="Culley D."/>
            <person name="Daum C."/>
            <person name="Ezra D."/>
            <person name="Gonzalez J."/>
            <person name="Henrissat B."/>
            <person name="Kuo A."/>
            <person name="Liang C."/>
            <person name="Lipzen A."/>
            <person name="Lutzoni F."/>
            <person name="Magnuson J."/>
            <person name="Mondo S."/>
            <person name="Nolan M."/>
            <person name="Ohm R."/>
            <person name="Pangilinan J."/>
            <person name="Park H.-J."/>
            <person name="Ramirez L."/>
            <person name="Alfaro M."/>
            <person name="Sun H."/>
            <person name="Tritt A."/>
            <person name="Yoshinaga Y."/>
            <person name="Zwiers L.-H."/>
            <person name="Turgeon B."/>
            <person name="Goodwin S."/>
            <person name="Spatafora J."/>
            <person name="Crous P."/>
            <person name="Grigoriev I."/>
        </authorList>
    </citation>
    <scope>NUCLEOTIDE SEQUENCE</scope>
    <source>
        <strain evidence="7">CBS 133067</strain>
    </source>
</reference>
<protein>
    <submittedName>
        <fullName evidence="7">GroES-like protein</fullName>
    </submittedName>
</protein>
<dbReference type="Pfam" id="PF00107">
    <property type="entry name" value="ADH_zinc_N"/>
    <property type="match status" value="1"/>
</dbReference>
<dbReference type="Gene3D" id="3.90.180.10">
    <property type="entry name" value="Medium-chain alcohol dehydrogenases, catalytic domain"/>
    <property type="match status" value="1"/>
</dbReference>
<dbReference type="Proteomes" id="UP000799772">
    <property type="component" value="Unassembled WGS sequence"/>
</dbReference>
<dbReference type="SUPFAM" id="SSF50129">
    <property type="entry name" value="GroES-like"/>
    <property type="match status" value="1"/>
</dbReference>
<dbReference type="Pfam" id="PF08240">
    <property type="entry name" value="ADH_N"/>
    <property type="match status" value="1"/>
</dbReference>
<dbReference type="InterPro" id="IPR020843">
    <property type="entry name" value="ER"/>
</dbReference>
<dbReference type="EMBL" id="ML978134">
    <property type="protein sequence ID" value="KAF2094388.1"/>
    <property type="molecule type" value="Genomic_DNA"/>
</dbReference>
<comment type="cofactor">
    <cofactor evidence="1 5">
        <name>Zn(2+)</name>
        <dbReference type="ChEBI" id="CHEBI:29105"/>
    </cofactor>
</comment>
<dbReference type="InterPro" id="IPR013154">
    <property type="entry name" value="ADH-like_N"/>
</dbReference>
<dbReference type="FunFam" id="3.40.50.720:FF:000022">
    <property type="entry name" value="Cinnamyl alcohol dehydrogenase"/>
    <property type="match status" value="1"/>
</dbReference>
<dbReference type="CDD" id="cd05283">
    <property type="entry name" value="CAD1"/>
    <property type="match status" value="1"/>
</dbReference>
<dbReference type="InterPro" id="IPR036291">
    <property type="entry name" value="NAD(P)-bd_dom_sf"/>
</dbReference>
<evidence type="ECO:0000313" key="8">
    <source>
        <dbReference type="Proteomes" id="UP000799772"/>
    </source>
</evidence>
<dbReference type="InterPro" id="IPR047109">
    <property type="entry name" value="CAD-like"/>
</dbReference>
<dbReference type="PANTHER" id="PTHR42683">
    <property type="entry name" value="ALDEHYDE REDUCTASE"/>
    <property type="match status" value="1"/>
</dbReference>